<dbReference type="PANTHER" id="PTHR43229">
    <property type="entry name" value="NODULATION PROTEIN J"/>
    <property type="match status" value="1"/>
</dbReference>
<comment type="subcellular location">
    <subcellularLocation>
        <location evidence="6">Cell membrane</location>
        <topology evidence="6">Multi-pass membrane protein</topology>
    </subcellularLocation>
    <subcellularLocation>
        <location evidence="1">Membrane</location>
        <topology evidence="1">Multi-pass membrane protein</topology>
    </subcellularLocation>
</comment>
<dbReference type="PANTHER" id="PTHR43229:SF2">
    <property type="entry name" value="NODULATION PROTEIN J"/>
    <property type="match status" value="1"/>
</dbReference>
<feature type="transmembrane region" description="Helical" evidence="6">
    <location>
        <begin position="535"/>
        <end position="555"/>
    </location>
</feature>
<feature type="compositionally biased region" description="Basic residues" evidence="7">
    <location>
        <begin position="308"/>
        <end position="320"/>
    </location>
</feature>
<evidence type="ECO:0000256" key="4">
    <source>
        <dbReference type="ARBA" id="ARBA00023136"/>
    </source>
</evidence>
<keyword evidence="6" id="KW-0813">Transport</keyword>
<comment type="caution">
    <text evidence="6">Lacks conserved residue(s) required for the propagation of feature annotation.</text>
</comment>
<reference evidence="9 10" key="1">
    <citation type="submission" date="2024-05" db="EMBL/GenBank/DDBJ databases">
        <authorList>
            <person name="Yi C."/>
        </authorList>
    </citation>
    <scope>NUCLEOTIDE SEQUENCE [LARGE SCALE GENOMIC DNA]</scope>
    <source>
        <strain evidence="9 10">XS13</strain>
    </source>
</reference>
<feature type="domain" description="ABC transmembrane type-2" evidence="8">
    <location>
        <begin position="384"/>
        <end position="611"/>
    </location>
</feature>
<dbReference type="Proteomes" id="UP001484097">
    <property type="component" value="Unassembled WGS sequence"/>
</dbReference>
<feature type="transmembrane region" description="Helical" evidence="6">
    <location>
        <begin position="153"/>
        <end position="173"/>
    </location>
</feature>
<dbReference type="PRINTS" id="PR00164">
    <property type="entry name" value="ABC2TRNSPORT"/>
</dbReference>
<feature type="compositionally biased region" description="Pro residues" evidence="7">
    <location>
        <begin position="340"/>
        <end position="351"/>
    </location>
</feature>
<dbReference type="InterPro" id="IPR051784">
    <property type="entry name" value="Nod_factor_ABC_transporter"/>
</dbReference>
<evidence type="ECO:0000256" key="3">
    <source>
        <dbReference type="ARBA" id="ARBA00022989"/>
    </source>
</evidence>
<feature type="compositionally biased region" description="Polar residues" evidence="7">
    <location>
        <begin position="1"/>
        <end position="13"/>
    </location>
</feature>
<evidence type="ECO:0000256" key="5">
    <source>
        <dbReference type="ARBA" id="ARBA00023251"/>
    </source>
</evidence>
<feature type="region of interest" description="Disordered" evidence="7">
    <location>
        <begin position="1"/>
        <end position="23"/>
    </location>
</feature>
<feature type="transmembrane region" description="Helical" evidence="6">
    <location>
        <begin position="383"/>
        <end position="408"/>
    </location>
</feature>
<feature type="transmembrane region" description="Helical" evidence="6">
    <location>
        <begin position="179"/>
        <end position="200"/>
    </location>
</feature>
<dbReference type="InterPro" id="IPR000412">
    <property type="entry name" value="ABC_2_transport"/>
</dbReference>
<evidence type="ECO:0000256" key="6">
    <source>
        <dbReference type="RuleBase" id="RU361157"/>
    </source>
</evidence>
<evidence type="ECO:0000256" key="7">
    <source>
        <dbReference type="SAM" id="MobiDB-lite"/>
    </source>
</evidence>
<evidence type="ECO:0000313" key="10">
    <source>
        <dbReference type="Proteomes" id="UP001484097"/>
    </source>
</evidence>
<dbReference type="Pfam" id="PF01061">
    <property type="entry name" value="ABC2_membrane"/>
    <property type="match status" value="2"/>
</dbReference>
<comment type="similarity">
    <text evidence="6">Belongs to the ABC-2 integral membrane protein family.</text>
</comment>
<feature type="transmembrane region" description="Helical" evidence="6">
    <location>
        <begin position="500"/>
        <end position="523"/>
    </location>
</feature>
<evidence type="ECO:0000256" key="1">
    <source>
        <dbReference type="ARBA" id="ARBA00004141"/>
    </source>
</evidence>
<name>A0ABV0IJZ9_9MICC</name>
<accession>A0ABV0IJZ9</accession>
<keyword evidence="2 6" id="KW-0812">Transmembrane</keyword>
<dbReference type="InterPro" id="IPR047817">
    <property type="entry name" value="ABC2_TM_bact-type"/>
</dbReference>
<feature type="region of interest" description="Disordered" evidence="7">
    <location>
        <begin position="308"/>
        <end position="352"/>
    </location>
</feature>
<feature type="transmembrane region" description="Helical" evidence="6">
    <location>
        <begin position="96"/>
        <end position="119"/>
    </location>
</feature>
<evidence type="ECO:0000259" key="8">
    <source>
        <dbReference type="PROSITE" id="PS51012"/>
    </source>
</evidence>
<keyword evidence="6" id="KW-1003">Cell membrane</keyword>
<sequence length="616" mass="66138">MTESLPATASRPATESPPAPLGPAASAARVRRFGAWYYAEHYLKTMRSYGGVILVSAIGEPLVYLLAMGMGLASLIGGDASFGAGPGVDGDGGVGYLAFIAPALLAAGTLMAAATEFTYPVMDGFKWHRLYFGPQASPIAPHQIAAGHVTAVLLRYLVQSTLFFLIMLAFGAVSSPWGWLQVLSACLGGLAVGLPLMAYAASLRRDAGQFSLVQRFVIMPLFLFSATFYPLEALPLALRWIGWISPQWHAAQLGRIASYGMENPGWLTAVHVGYLLGLAALGWVLVRRIYTRRLGWEPGSADRDAMVRRARTPATARRRPAPAATTAPGAVGAGSRPTDVVPPVPIPPMPQPTVRTGPAAGMYAGRVRVVVERGLRALKTSNWAIFVSGFVEPVLYLLSLGIGLGALVGEVEGPAGPVGYGEYIAPALLAVSAMNGAIYDSTWNVFFKMRMSRLYETMLNTSLGPVDIALGEITLALMRGGLYSVAFLVVMSALGLVTSWWALLLVPAALLIAFAFASVGMAVTSYMTKFQQMDWIMVVLMPMFLFSATFFPLSVYPEHIQWLIQALPLWHGVELLRQLGAGVFTVWTGVHVLYFAVMICGGLVFTSLRLKALFLR</sequence>
<protein>
    <recommendedName>
        <fullName evidence="6">Transport permease protein</fullName>
    </recommendedName>
</protein>
<gene>
    <name evidence="9" type="ORF">ABDK96_12470</name>
</gene>
<feature type="transmembrane region" description="Helical" evidence="6">
    <location>
        <begin position="423"/>
        <end position="447"/>
    </location>
</feature>
<keyword evidence="10" id="KW-1185">Reference proteome</keyword>
<dbReference type="PROSITE" id="PS51012">
    <property type="entry name" value="ABC_TM2"/>
    <property type="match status" value="2"/>
</dbReference>
<comment type="caution">
    <text evidence="9">The sequence shown here is derived from an EMBL/GenBank/DDBJ whole genome shotgun (WGS) entry which is preliminary data.</text>
</comment>
<feature type="domain" description="ABC transmembrane type-2" evidence="8">
    <location>
        <begin position="52"/>
        <end position="293"/>
    </location>
</feature>
<feature type="transmembrane region" description="Helical" evidence="6">
    <location>
        <begin position="52"/>
        <end position="76"/>
    </location>
</feature>
<organism evidence="9 10">
    <name type="scientific">Citricoccus nitrophenolicus</name>
    <dbReference type="NCBI Taxonomy" id="863575"/>
    <lineage>
        <taxon>Bacteria</taxon>
        <taxon>Bacillati</taxon>
        <taxon>Actinomycetota</taxon>
        <taxon>Actinomycetes</taxon>
        <taxon>Micrococcales</taxon>
        <taxon>Micrococcaceae</taxon>
        <taxon>Citricoccus</taxon>
    </lineage>
</organism>
<dbReference type="EMBL" id="JBDXMX010000005">
    <property type="protein sequence ID" value="MEO9248496.1"/>
    <property type="molecule type" value="Genomic_DNA"/>
</dbReference>
<dbReference type="InterPro" id="IPR013525">
    <property type="entry name" value="ABC2_TM"/>
</dbReference>
<evidence type="ECO:0000313" key="9">
    <source>
        <dbReference type="EMBL" id="MEO9248496.1"/>
    </source>
</evidence>
<evidence type="ECO:0000256" key="2">
    <source>
        <dbReference type="ARBA" id="ARBA00022692"/>
    </source>
</evidence>
<keyword evidence="5" id="KW-0046">Antibiotic resistance</keyword>
<feature type="transmembrane region" description="Helical" evidence="6">
    <location>
        <begin position="468"/>
        <end position="494"/>
    </location>
</feature>
<keyword evidence="3 6" id="KW-1133">Transmembrane helix</keyword>
<dbReference type="RefSeq" id="WP_347921090.1">
    <property type="nucleotide sequence ID" value="NZ_JBDXMX010000005.1"/>
</dbReference>
<feature type="transmembrane region" description="Helical" evidence="6">
    <location>
        <begin position="575"/>
        <end position="608"/>
    </location>
</feature>
<proteinExistence type="inferred from homology"/>
<feature type="transmembrane region" description="Helical" evidence="6">
    <location>
        <begin position="266"/>
        <end position="286"/>
    </location>
</feature>
<keyword evidence="4 6" id="KW-0472">Membrane</keyword>